<reference evidence="8 9" key="1">
    <citation type="submission" date="2020-02" db="EMBL/GenBank/DDBJ databases">
        <authorList>
            <person name="Ma Q."/>
            <person name="Huang Y."/>
            <person name="Song X."/>
            <person name="Pei D."/>
        </authorList>
    </citation>
    <scope>NUCLEOTIDE SEQUENCE [LARGE SCALE GENOMIC DNA]</scope>
    <source>
        <strain evidence="8">Sxm20200214</strain>
        <tissue evidence="8">Leaf</tissue>
    </source>
</reference>
<keyword evidence="9" id="KW-1185">Reference proteome</keyword>
<organism evidence="8 9">
    <name type="scientific">Brassica carinata</name>
    <name type="common">Ethiopian mustard</name>
    <name type="synonym">Abyssinian cabbage</name>
    <dbReference type="NCBI Taxonomy" id="52824"/>
    <lineage>
        <taxon>Eukaryota</taxon>
        <taxon>Viridiplantae</taxon>
        <taxon>Streptophyta</taxon>
        <taxon>Embryophyta</taxon>
        <taxon>Tracheophyta</taxon>
        <taxon>Spermatophyta</taxon>
        <taxon>Magnoliopsida</taxon>
        <taxon>eudicotyledons</taxon>
        <taxon>Gunneridae</taxon>
        <taxon>Pentapetalae</taxon>
        <taxon>rosids</taxon>
        <taxon>malvids</taxon>
        <taxon>Brassicales</taxon>
        <taxon>Brassicaceae</taxon>
        <taxon>Brassiceae</taxon>
        <taxon>Brassica</taxon>
    </lineage>
</organism>
<dbReference type="SUPFAM" id="SSF52058">
    <property type="entry name" value="L domain-like"/>
    <property type="match status" value="1"/>
</dbReference>
<dbReference type="FunFam" id="3.40.50.300:FF:003793">
    <property type="entry name" value="Probable disease resistance protein At5g66900"/>
    <property type="match status" value="1"/>
</dbReference>
<dbReference type="GO" id="GO:0005524">
    <property type="term" value="F:ATP binding"/>
    <property type="evidence" value="ECO:0007669"/>
    <property type="project" value="UniProtKB-KW"/>
</dbReference>
<keyword evidence="4" id="KW-0547">Nucleotide-binding</keyword>
<dbReference type="Gene3D" id="3.80.10.10">
    <property type="entry name" value="Ribonuclease Inhibitor"/>
    <property type="match status" value="1"/>
</dbReference>
<name>A0A8X8B0B1_BRACI</name>
<evidence type="ECO:0000256" key="4">
    <source>
        <dbReference type="ARBA" id="ARBA00022741"/>
    </source>
</evidence>
<evidence type="ECO:0000259" key="7">
    <source>
        <dbReference type="PROSITE" id="PS51153"/>
    </source>
</evidence>
<dbReference type="InterPro" id="IPR036388">
    <property type="entry name" value="WH-like_DNA-bd_sf"/>
</dbReference>
<feature type="domain" description="RPW8" evidence="7">
    <location>
        <begin position="1"/>
        <end position="145"/>
    </location>
</feature>
<dbReference type="InterPro" id="IPR008808">
    <property type="entry name" value="Powdery_mildew-R_dom"/>
</dbReference>
<dbReference type="Gene3D" id="1.10.10.10">
    <property type="entry name" value="Winged helix-like DNA-binding domain superfamily/Winged helix DNA-binding domain"/>
    <property type="match status" value="1"/>
</dbReference>
<sequence>MSDWVGGALVSEALKLLIAEAKKFNDFKPLSKDLASTMERLIPLTEQIALIQGTLDFGYGELKELMDTIQRASDMVNKCRRRGVSIIKRSKRTREIEGINKDMLKFCQTELQLLQYRTIVTLVAKTGNLEDMVLGLSKKVSVPNPPPPYYKDLCSVPQPVKDLVGFDIPLMELKKKLLDDDSLASLVVCAPPGCGKTTLVTKLCHDQDIKGKFKHIFYWVVSSTPNLRLMVQHLLLHNGYKDLTFANDSQAASALGNLLHELKGDGILLVLDDVWGKEELLLKKFKIDVQGYKILVTSRFEFPSFGPTYHLKPLEPKDAKNLLIHFASPLPRHTNPDEFDDLLQKILKRCSGFPIVIEVVGSSLKGRDLYLWKGKVESWSEGEALLDSSDVLECLQPSFNTLKPTLQECFLDMGSFLEDQKIRASVIIDIWVELYSKGSSSSMKYLNDLASQNLLKLIPLGRNEHKDGFYNELIVTQHDILRELAIHQSRFESGLETKRLKLEIIKNKFPEWYSNLKQPINARLLSISTDDLFKSSWVEMDCPNVEALILNLSSSDYALPSFIAGMEKLKVLTITNHGVSPARITNFSCLSSLPNLKRIRLENASVTLLDLPQLGLGSLEKISFVMCGFGEVFYDCIDIDISKALPSLQEIDIDYCYDLDELPYWVSEVVSLKTLSVTNCHKLSRLPKDMDNLSKLQVLRLSSCLKLYELPETSDRLHNLWFLDISDCTGLRKLPLEFGKLKNLKKMSMRKCYQCDLPDSVKNLENLEVICDEETEYVLWNRLKKKLINLRVHVEETEHNLNLLHMFRM</sequence>
<accession>A0A8X8B0B1</accession>
<dbReference type="OrthoDB" id="1039867at2759"/>
<evidence type="ECO:0000256" key="6">
    <source>
        <dbReference type="ARBA" id="ARBA00022840"/>
    </source>
</evidence>
<keyword evidence="5" id="KW-0611">Plant defense</keyword>
<dbReference type="Proteomes" id="UP000886595">
    <property type="component" value="Unassembled WGS sequence"/>
</dbReference>
<evidence type="ECO:0000313" key="9">
    <source>
        <dbReference type="Proteomes" id="UP000886595"/>
    </source>
</evidence>
<dbReference type="Gene3D" id="3.40.50.300">
    <property type="entry name" value="P-loop containing nucleotide triphosphate hydrolases"/>
    <property type="match status" value="1"/>
</dbReference>
<dbReference type="PRINTS" id="PR00364">
    <property type="entry name" value="DISEASERSIST"/>
</dbReference>
<keyword evidence="3" id="KW-0677">Repeat</keyword>
<comment type="caution">
    <text evidence="8">The sequence shown here is derived from an EMBL/GenBank/DDBJ whole genome shotgun (WGS) entry which is preliminary data.</text>
</comment>
<dbReference type="AlphaFoldDB" id="A0A8X8B0B1"/>
<evidence type="ECO:0000256" key="1">
    <source>
        <dbReference type="ARBA" id="ARBA00008894"/>
    </source>
</evidence>
<proteinExistence type="inferred from homology"/>
<keyword evidence="6" id="KW-0067">ATP-binding</keyword>
<dbReference type="PROSITE" id="PS51153">
    <property type="entry name" value="RPW8"/>
    <property type="match status" value="1"/>
</dbReference>
<dbReference type="PANTHER" id="PTHR36766:SF3">
    <property type="entry name" value="RPW8 DOMAIN-CONTAINING PROTEIN"/>
    <property type="match status" value="1"/>
</dbReference>
<dbReference type="InterPro" id="IPR027417">
    <property type="entry name" value="P-loop_NTPase"/>
</dbReference>
<dbReference type="SUPFAM" id="SSF52540">
    <property type="entry name" value="P-loop containing nucleoside triphosphate hydrolases"/>
    <property type="match status" value="1"/>
</dbReference>
<evidence type="ECO:0000256" key="3">
    <source>
        <dbReference type="ARBA" id="ARBA00022737"/>
    </source>
</evidence>
<dbReference type="PANTHER" id="PTHR36766">
    <property type="entry name" value="PLANT BROAD-SPECTRUM MILDEW RESISTANCE PROTEIN RPW8"/>
    <property type="match status" value="1"/>
</dbReference>
<dbReference type="FunFam" id="3.80.10.10:FF:001428">
    <property type="entry name" value="Probable disease resistance protein At5g04720"/>
    <property type="match status" value="1"/>
</dbReference>
<dbReference type="EMBL" id="JAAMPC010000004">
    <property type="protein sequence ID" value="KAG2317122.1"/>
    <property type="molecule type" value="Genomic_DNA"/>
</dbReference>
<evidence type="ECO:0000256" key="2">
    <source>
        <dbReference type="ARBA" id="ARBA00022614"/>
    </source>
</evidence>
<evidence type="ECO:0000313" key="8">
    <source>
        <dbReference type="EMBL" id="KAG2317122.1"/>
    </source>
</evidence>
<dbReference type="InterPro" id="IPR002182">
    <property type="entry name" value="NB-ARC"/>
</dbReference>
<evidence type="ECO:0000256" key="5">
    <source>
        <dbReference type="ARBA" id="ARBA00022821"/>
    </source>
</evidence>
<dbReference type="InterPro" id="IPR032675">
    <property type="entry name" value="LRR_dom_sf"/>
</dbReference>
<gene>
    <name evidence="8" type="ORF">Bca52824_020244</name>
</gene>
<dbReference type="Pfam" id="PF00931">
    <property type="entry name" value="NB-ARC"/>
    <property type="match status" value="1"/>
</dbReference>
<dbReference type="GO" id="GO:0043531">
    <property type="term" value="F:ADP binding"/>
    <property type="evidence" value="ECO:0007669"/>
    <property type="project" value="InterPro"/>
</dbReference>
<dbReference type="GO" id="GO:0006952">
    <property type="term" value="P:defense response"/>
    <property type="evidence" value="ECO:0007669"/>
    <property type="project" value="UniProtKB-KW"/>
</dbReference>
<protein>
    <recommendedName>
        <fullName evidence="7">RPW8 domain-containing protein</fullName>
    </recommendedName>
</protein>
<keyword evidence="2" id="KW-0433">Leucine-rich repeat</keyword>
<comment type="similarity">
    <text evidence="1">Belongs to the disease resistance NB-LRR family.</text>
</comment>
<dbReference type="Pfam" id="PF05659">
    <property type="entry name" value="RPW8"/>
    <property type="match status" value="1"/>
</dbReference>